<protein>
    <submittedName>
        <fullName evidence="1">Uncharacterized protein</fullName>
    </submittedName>
</protein>
<name>A0A7X4HPW6_9LACO</name>
<sequence length="59" mass="6629">MKQLLIRKSKEGRSAGVSGRLTIVRLLQDNLKGKLVEMDEMTVGFRLRIGLFQGLVKSL</sequence>
<accession>A0A7X4HPW6</accession>
<proteinExistence type="predicted"/>
<dbReference type="AlphaFoldDB" id="A0A7X4HPW6"/>
<comment type="caution">
    <text evidence="1">The sequence shown here is derived from an EMBL/GenBank/DDBJ whole genome shotgun (WGS) entry which is preliminary data.</text>
</comment>
<dbReference type="Proteomes" id="UP000460132">
    <property type="component" value="Unassembled WGS sequence"/>
</dbReference>
<evidence type="ECO:0000313" key="2">
    <source>
        <dbReference type="Proteomes" id="UP000460132"/>
    </source>
</evidence>
<organism evidence="1 2">
    <name type="scientific">Lactobacillus crispatus</name>
    <dbReference type="NCBI Taxonomy" id="47770"/>
    <lineage>
        <taxon>Bacteria</taxon>
        <taxon>Bacillati</taxon>
        <taxon>Bacillota</taxon>
        <taxon>Bacilli</taxon>
        <taxon>Lactobacillales</taxon>
        <taxon>Lactobacillaceae</taxon>
        <taxon>Lactobacillus</taxon>
    </lineage>
</organism>
<evidence type="ECO:0000313" key="1">
    <source>
        <dbReference type="EMBL" id="MYN54641.1"/>
    </source>
</evidence>
<reference evidence="1 2" key="1">
    <citation type="submission" date="2020-01" db="EMBL/GenBank/DDBJ databases">
        <title>Vaginal microbiome of pregnant Indian women: Insights into the genome of dominants Lactobacillus species.</title>
        <authorList>
            <person name="Das B."/>
            <person name="Mehta O."/>
            <person name="Ghosh T.S."/>
            <person name="Kothidar A."/>
            <person name="Gowtham M.R."/>
            <person name="Mitra R."/>
            <person name="Kshetrapal P."/>
            <person name="Wadhwa N."/>
            <person name="Thiruvengadam R."/>
            <person name="Nair G.B."/>
            <person name="Bhatnagar S."/>
            <person name="Pore S."/>
        </authorList>
    </citation>
    <scope>NUCLEOTIDE SEQUENCE [LARGE SCALE GENOMIC DNA]</scope>
    <source>
        <strain evidence="1 2">Indica2</strain>
    </source>
</reference>
<gene>
    <name evidence="1" type="ORF">GTK63_10155</name>
</gene>
<dbReference type="EMBL" id="WWFF01000018">
    <property type="protein sequence ID" value="MYN54641.1"/>
    <property type="molecule type" value="Genomic_DNA"/>
</dbReference>